<feature type="region of interest" description="Disordered" evidence="2">
    <location>
        <begin position="1"/>
        <end position="75"/>
    </location>
</feature>
<reference evidence="3" key="3">
    <citation type="submission" date="2025-09" db="UniProtKB">
        <authorList>
            <consortium name="Ensembl"/>
        </authorList>
    </citation>
    <scope>IDENTIFICATION</scope>
</reference>
<evidence type="ECO:0000313" key="4">
    <source>
        <dbReference type="Proteomes" id="UP000001646"/>
    </source>
</evidence>
<sequence>TKNQNPRAGVPKLFKQGAGSRSFGPLEGRTIASKKQTSAKEKQTSKKTKQTSKKMKQTSKKTKQTSSKMKQTSSKTKQALVDTLIQIQDSQSLLLIFVAVQMEKNLVRLEQEGEAKLAVLLAERDRLQREALHKEGLLAEKERQKQLGKALDTQLEALGPIEEQGLRFQEEYQAFATALDATRHTLPVKEAYELQIVAQEVAQELLRAFWEVAELSADISKEVSLMAQMAGEEAMGLKVANSTCFPFVLPLNHLCVCLMA</sequence>
<dbReference type="HOGENOM" id="CLU_2800494_0_0_1"/>
<evidence type="ECO:0000256" key="1">
    <source>
        <dbReference type="SAM" id="Coils"/>
    </source>
</evidence>
<organism evidence="3 4">
    <name type="scientific">Anolis carolinensis</name>
    <name type="common">Green anole</name>
    <name type="synonym">American chameleon</name>
    <dbReference type="NCBI Taxonomy" id="28377"/>
    <lineage>
        <taxon>Eukaryota</taxon>
        <taxon>Metazoa</taxon>
        <taxon>Chordata</taxon>
        <taxon>Craniata</taxon>
        <taxon>Vertebrata</taxon>
        <taxon>Euteleostomi</taxon>
        <taxon>Lepidosauria</taxon>
        <taxon>Squamata</taxon>
        <taxon>Bifurcata</taxon>
        <taxon>Unidentata</taxon>
        <taxon>Episquamata</taxon>
        <taxon>Toxicofera</taxon>
        <taxon>Iguania</taxon>
        <taxon>Dactyloidae</taxon>
        <taxon>Anolis</taxon>
    </lineage>
</organism>
<protein>
    <submittedName>
        <fullName evidence="3">Uncharacterized protein</fullName>
    </submittedName>
</protein>
<dbReference type="GeneTree" id="ENSGT01040000242289"/>
<evidence type="ECO:0000256" key="2">
    <source>
        <dbReference type="SAM" id="MobiDB-lite"/>
    </source>
</evidence>
<dbReference type="Ensembl" id="ENSACAT00000009260.3">
    <property type="protein sequence ID" value="ENSACAP00000009067.3"/>
    <property type="gene ID" value="ENSACAG00000009275.3"/>
</dbReference>
<feature type="compositionally biased region" description="Basic residues" evidence="2">
    <location>
        <begin position="45"/>
        <end position="63"/>
    </location>
</feature>
<feature type="coiled-coil region" evidence="1">
    <location>
        <begin position="110"/>
        <end position="144"/>
    </location>
</feature>
<name>G1KIN8_ANOCA</name>
<accession>G1KIN8</accession>
<dbReference type="Proteomes" id="UP000001646">
    <property type="component" value="Chromosome 5"/>
</dbReference>
<dbReference type="Bgee" id="ENSACAG00000009275">
    <property type="expression patterns" value="Expressed in ovary"/>
</dbReference>
<evidence type="ECO:0000313" key="3">
    <source>
        <dbReference type="Ensembl" id="ENSACAP00000009067.3"/>
    </source>
</evidence>
<dbReference type="AlphaFoldDB" id="G1KIN8"/>
<reference evidence="3 4" key="1">
    <citation type="submission" date="2009-12" db="EMBL/GenBank/DDBJ databases">
        <title>The Genome Sequence of Anolis carolinensis (Green Anole Lizard).</title>
        <authorList>
            <consortium name="The Genome Sequencing Platform"/>
            <person name="Di Palma F."/>
            <person name="Alfoldi J."/>
            <person name="Heiman D."/>
            <person name="Young S."/>
            <person name="Grabherr M."/>
            <person name="Johnson J."/>
            <person name="Lander E.S."/>
            <person name="Lindblad-Toh K."/>
        </authorList>
    </citation>
    <scope>NUCLEOTIDE SEQUENCE [LARGE SCALE GENOMIC DNA]</scope>
    <source>
        <strain evidence="3 4">JBL SC #1</strain>
    </source>
</reference>
<reference evidence="3" key="2">
    <citation type="submission" date="2025-08" db="UniProtKB">
        <authorList>
            <consortium name="Ensembl"/>
        </authorList>
    </citation>
    <scope>IDENTIFICATION</scope>
</reference>
<keyword evidence="4" id="KW-1185">Reference proteome</keyword>
<dbReference type="InParanoid" id="G1KIN8"/>
<proteinExistence type="predicted"/>
<feature type="compositionally biased region" description="Low complexity" evidence="2">
    <location>
        <begin position="64"/>
        <end position="75"/>
    </location>
</feature>
<dbReference type="STRING" id="28377.ENSACAP00000009067"/>
<keyword evidence="1" id="KW-0175">Coiled coil</keyword>